<dbReference type="PANTHER" id="PTHR45339:SF1">
    <property type="entry name" value="HYBRID SIGNAL TRANSDUCTION HISTIDINE KINASE J"/>
    <property type="match status" value="1"/>
</dbReference>
<feature type="modified residue" description="4-aspartylphosphate" evidence="3">
    <location>
        <position position="492"/>
    </location>
</feature>
<feature type="domain" description="Response regulatory" evidence="4">
    <location>
        <begin position="443"/>
        <end position="561"/>
    </location>
</feature>
<organism evidence="6 7">
    <name type="scientific">Mycoplana azooxidifex</name>
    <dbReference type="NCBI Taxonomy" id="1636188"/>
    <lineage>
        <taxon>Bacteria</taxon>
        <taxon>Pseudomonadati</taxon>
        <taxon>Pseudomonadota</taxon>
        <taxon>Alphaproteobacteria</taxon>
        <taxon>Hyphomicrobiales</taxon>
        <taxon>Rhizobiaceae</taxon>
        <taxon>Mycoplana</taxon>
    </lineage>
</organism>
<dbReference type="PROSITE" id="PS50112">
    <property type="entry name" value="PAS"/>
    <property type="match status" value="1"/>
</dbReference>
<keyword evidence="1 3" id="KW-0597">Phosphoprotein</keyword>
<dbReference type="Gene3D" id="3.40.50.2300">
    <property type="match status" value="1"/>
</dbReference>
<dbReference type="RefSeq" id="WP_183799869.1">
    <property type="nucleotide sequence ID" value="NZ_JACIEE010000002.1"/>
</dbReference>
<evidence type="ECO:0000259" key="4">
    <source>
        <dbReference type="PROSITE" id="PS50110"/>
    </source>
</evidence>
<proteinExistence type="predicted"/>
<dbReference type="InterPro" id="IPR011006">
    <property type="entry name" value="CheY-like_superfamily"/>
</dbReference>
<dbReference type="InterPro" id="IPR001789">
    <property type="entry name" value="Sig_transdc_resp-reg_receiver"/>
</dbReference>
<reference evidence="6 7" key="1">
    <citation type="submission" date="2020-08" db="EMBL/GenBank/DDBJ databases">
        <title>Genomic Encyclopedia of Type Strains, Phase IV (KMG-IV): sequencing the most valuable type-strain genomes for metagenomic binning, comparative biology and taxonomic classification.</title>
        <authorList>
            <person name="Goeker M."/>
        </authorList>
    </citation>
    <scope>NUCLEOTIDE SEQUENCE [LARGE SCALE GENOMIC DNA]</scope>
    <source>
        <strain evidence="6 7">DSM 100211</strain>
    </source>
</reference>
<dbReference type="Pfam" id="PF08448">
    <property type="entry name" value="PAS_4"/>
    <property type="match status" value="1"/>
</dbReference>
<dbReference type="GO" id="GO:0000160">
    <property type="term" value="P:phosphorelay signal transduction system"/>
    <property type="evidence" value="ECO:0007669"/>
    <property type="project" value="UniProtKB-KW"/>
</dbReference>
<accession>A0A7W6GI42</accession>
<dbReference type="SUPFAM" id="SSF52172">
    <property type="entry name" value="CheY-like"/>
    <property type="match status" value="2"/>
</dbReference>
<dbReference type="Pfam" id="PF12860">
    <property type="entry name" value="PAS_7"/>
    <property type="match status" value="1"/>
</dbReference>
<protein>
    <submittedName>
        <fullName evidence="6">PAS domain S-box-containing protein</fullName>
    </submittedName>
</protein>
<dbReference type="CDD" id="cd17546">
    <property type="entry name" value="REC_hyHK_CKI1_RcsC-like"/>
    <property type="match status" value="1"/>
</dbReference>
<evidence type="ECO:0000313" key="7">
    <source>
        <dbReference type="Proteomes" id="UP000574761"/>
    </source>
</evidence>
<evidence type="ECO:0000256" key="2">
    <source>
        <dbReference type="ARBA" id="ARBA00023012"/>
    </source>
</evidence>
<dbReference type="InterPro" id="IPR035965">
    <property type="entry name" value="PAS-like_dom_sf"/>
</dbReference>
<dbReference type="InterPro" id="IPR000014">
    <property type="entry name" value="PAS"/>
</dbReference>
<evidence type="ECO:0000313" key="6">
    <source>
        <dbReference type="EMBL" id="MBB3975783.1"/>
    </source>
</evidence>
<dbReference type="Pfam" id="PF00072">
    <property type="entry name" value="Response_reg"/>
    <property type="match status" value="1"/>
</dbReference>
<keyword evidence="2" id="KW-0902">Two-component regulatory system</keyword>
<gene>
    <name evidence="6" type="ORF">GGQ64_000970</name>
</gene>
<comment type="caution">
    <text evidence="6">The sequence shown here is derived from an EMBL/GenBank/DDBJ whole genome shotgun (WGS) entry which is preliminary data.</text>
</comment>
<dbReference type="SMART" id="SM00091">
    <property type="entry name" value="PAS"/>
    <property type="match status" value="2"/>
</dbReference>
<evidence type="ECO:0000259" key="5">
    <source>
        <dbReference type="PROSITE" id="PS50112"/>
    </source>
</evidence>
<evidence type="ECO:0000256" key="1">
    <source>
        <dbReference type="ARBA" id="ARBA00022553"/>
    </source>
</evidence>
<evidence type="ECO:0000256" key="3">
    <source>
        <dbReference type="PROSITE-ProRule" id="PRU00169"/>
    </source>
</evidence>
<dbReference type="Gene3D" id="3.30.450.20">
    <property type="entry name" value="PAS domain"/>
    <property type="match status" value="2"/>
</dbReference>
<dbReference type="SMART" id="SM00448">
    <property type="entry name" value="REC"/>
    <property type="match status" value="1"/>
</dbReference>
<name>A0A7W6GI42_9HYPH</name>
<dbReference type="PROSITE" id="PS50110">
    <property type="entry name" value="RESPONSE_REGULATORY"/>
    <property type="match status" value="1"/>
</dbReference>
<dbReference type="CDD" id="cd00130">
    <property type="entry name" value="PAS"/>
    <property type="match status" value="1"/>
</dbReference>
<dbReference type="Proteomes" id="UP000574761">
    <property type="component" value="Unassembled WGS sequence"/>
</dbReference>
<dbReference type="SUPFAM" id="SSF55785">
    <property type="entry name" value="PYP-like sensor domain (PAS domain)"/>
    <property type="match status" value="1"/>
</dbReference>
<dbReference type="PANTHER" id="PTHR45339">
    <property type="entry name" value="HYBRID SIGNAL TRANSDUCTION HISTIDINE KINASE J"/>
    <property type="match status" value="1"/>
</dbReference>
<feature type="domain" description="PAS" evidence="5">
    <location>
        <begin position="149"/>
        <end position="219"/>
    </location>
</feature>
<sequence>MTDGASVDANIQSEIFNAACDILGACVFVYDRNDCLVFASRQVQQFLPLDPRALVAGTRLRDVLGAIFDAGLRYGVAAEQRHKVSREDWISARISAHWREQHDTVERTGKDRWIHFRKRRLPNGYNISTLADVTEQRRQEDKWRADMERAALTEQILDTLPHPLTIKDRNLAHVALNRAFRAAHGLEGEAILGRTIWDLVDPENAARIEESDRQVLATGVPFQVAEQIVKADGSLLYAITRKHRAGPADRPVLVTVMEDITDIVEPAAGRLALRQHIRFQSGQNCFDPVRAVEKRLLLEQCRSDASADLAGRRILVVTDNARIEWLVLGELQARGADCCAVRSEAEFRAFVDVAFDCGVSIEMVLLDATMDGYEVVAQANLPVRMITPEGIGADFFRALVEPHVAMVEVDDAHAGPMVAASLFDDWHIATELDALAPAMGDIEVLVAEDNPVNQFVFSQILEGLGISHRVAENGEEAVALWRKYMPRLVLMDIAMPLKNGIDATIEIRAAEKVLGVRTPIVAVTAQALNVDMQNCLDAGMDDYITKPVSPDMIERIYSKFVAASEGRSAA</sequence>
<dbReference type="AlphaFoldDB" id="A0A7W6GI42"/>
<dbReference type="InterPro" id="IPR013656">
    <property type="entry name" value="PAS_4"/>
</dbReference>
<keyword evidence="7" id="KW-1185">Reference proteome</keyword>
<dbReference type="NCBIfam" id="TIGR00229">
    <property type="entry name" value="sensory_box"/>
    <property type="match status" value="1"/>
</dbReference>
<dbReference type="EMBL" id="JACIEE010000002">
    <property type="protein sequence ID" value="MBB3975783.1"/>
    <property type="molecule type" value="Genomic_DNA"/>
</dbReference>